<dbReference type="AlphaFoldDB" id="A0A939FPR4"/>
<proteinExistence type="predicted"/>
<dbReference type="RefSeq" id="WP_207248161.1">
    <property type="nucleotide sequence ID" value="NZ_JAFMOF010000003.1"/>
</dbReference>
<dbReference type="InterPro" id="IPR001387">
    <property type="entry name" value="Cro/C1-type_HTH"/>
</dbReference>
<feature type="domain" description="HTH cro/C1-type" evidence="1">
    <location>
        <begin position="18"/>
        <end position="73"/>
    </location>
</feature>
<protein>
    <submittedName>
        <fullName evidence="2">Helix-turn-helix domain-containing protein</fullName>
    </submittedName>
</protein>
<dbReference type="Pfam" id="PF19054">
    <property type="entry name" value="DUF5753"/>
    <property type="match status" value="1"/>
</dbReference>
<dbReference type="InterPro" id="IPR043917">
    <property type="entry name" value="DUF5753"/>
</dbReference>
<evidence type="ECO:0000259" key="1">
    <source>
        <dbReference type="PROSITE" id="PS50943"/>
    </source>
</evidence>
<dbReference type="CDD" id="cd00093">
    <property type="entry name" value="HTH_XRE"/>
    <property type="match status" value="1"/>
</dbReference>
<dbReference type="EMBL" id="JAFMOF010000003">
    <property type="protein sequence ID" value="MBO0655142.1"/>
    <property type="molecule type" value="Genomic_DNA"/>
</dbReference>
<gene>
    <name evidence="2" type="ORF">J1792_20870</name>
</gene>
<dbReference type="GO" id="GO:0003677">
    <property type="term" value="F:DNA binding"/>
    <property type="evidence" value="ECO:0007669"/>
    <property type="project" value="InterPro"/>
</dbReference>
<sequence>MPLRTAPTARQRRLGVELRRMREQAGMTAPQVAEQLGGNRTGITNMEAGRFGVSVERIRALARIYACGDQPYIDALASLAEERGRGWWDDYRDIVIKAAVDVAEMEHHALGLRSMTIMHMPGLLQTEDYAKAVFAAGIPKSTPTELRRNVSFRMRRRAVLDRDNPPTCTFLVHEAALRMQFGGPEVAARQLRHVLEESERENITVRAIPFAAGGFSMAGLSVLYATGPVPQLDTVQLDVAHGGALLDAQAHLANYRARLDYAEEISLGPDDTRKLMRDIAQQW</sequence>
<organism evidence="2 3">
    <name type="scientific">Streptomyces triculaminicus</name>
    <dbReference type="NCBI Taxonomy" id="2816232"/>
    <lineage>
        <taxon>Bacteria</taxon>
        <taxon>Bacillati</taxon>
        <taxon>Actinomycetota</taxon>
        <taxon>Actinomycetes</taxon>
        <taxon>Kitasatosporales</taxon>
        <taxon>Streptomycetaceae</taxon>
        <taxon>Streptomyces</taxon>
    </lineage>
</organism>
<evidence type="ECO:0000313" key="3">
    <source>
        <dbReference type="Proteomes" id="UP000664781"/>
    </source>
</evidence>
<keyword evidence="3" id="KW-1185">Reference proteome</keyword>
<accession>A0A939FPR4</accession>
<dbReference type="Proteomes" id="UP000664781">
    <property type="component" value="Unassembled WGS sequence"/>
</dbReference>
<comment type="caution">
    <text evidence="2">The sequence shown here is derived from an EMBL/GenBank/DDBJ whole genome shotgun (WGS) entry which is preliminary data.</text>
</comment>
<dbReference type="PROSITE" id="PS50943">
    <property type="entry name" value="HTH_CROC1"/>
    <property type="match status" value="1"/>
</dbReference>
<evidence type="ECO:0000313" key="2">
    <source>
        <dbReference type="EMBL" id="MBO0655142.1"/>
    </source>
</evidence>
<dbReference type="Pfam" id="PF13560">
    <property type="entry name" value="HTH_31"/>
    <property type="match status" value="1"/>
</dbReference>
<dbReference type="InterPro" id="IPR010982">
    <property type="entry name" value="Lambda_DNA-bd_dom_sf"/>
</dbReference>
<dbReference type="SUPFAM" id="SSF47413">
    <property type="entry name" value="lambda repressor-like DNA-binding domains"/>
    <property type="match status" value="1"/>
</dbReference>
<reference evidence="2" key="1">
    <citation type="submission" date="2021-03" db="EMBL/GenBank/DDBJ databases">
        <title>Streptomyces strains.</title>
        <authorList>
            <person name="Lund M.B."/>
            <person name="Toerring T."/>
        </authorList>
    </citation>
    <scope>NUCLEOTIDE SEQUENCE</scope>
    <source>
        <strain evidence="2">JCM 4242</strain>
    </source>
</reference>
<name>A0A939FPR4_9ACTN</name>
<dbReference type="SMART" id="SM00530">
    <property type="entry name" value="HTH_XRE"/>
    <property type="match status" value="1"/>
</dbReference>
<dbReference type="Gene3D" id="1.10.260.40">
    <property type="entry name" value="lambda repressor-like DNA-binding domains"/>
    <property type="match status" value="1"/>
</dbReference>